<comment type="caution">
    <text evidence="2">The sequence shown here is derived from an EMBL/GenBank/DDBJ whole genome shotgun (WGS) entry which is preliminary data.</text>
</comment>
<dbReference type="GO" id="GO:0004523">
    <property type="term" value="F:RNA-DNA hybrid ribonuclease activity"/>
    <property type="evidence" value="ECO:0007669"/>
    <property type="project" value="InterPro"/>
</dbReference>
<evidence type="ECO:0000313" key="2">
    <source>
        <dbReference type="EMBL" id="MBW0497547.1"/>
    </source>
</evidence>
<proteinExistence type="predicted"/>
<sequence>PIQLWWCPGHIGIAGNELADTEAKNAALDSTQTTFKLKHSLAKLSQETKKETNNNEFTEEETQCTNNLKRKPQLLIAALNKLEKAQSSILHQLRSEHVGLNKHLKHIHLRGDPLCETCNRPESVNHFMTHCRQYKAQHKRMKDV</sequence>
<evidence type="ECO:0000313" key="3">
    <source>
        <dbReference type="Proteomes" id="UP000765509"/>
    </source>
</evidence>
<dbReference type="Gene3D" id="3.30.420.10">
    <property type="entry name" value="Ribonuclease H-like superfamily/Ribonuclease H"/>
    <property type="match status" value="1"/>
</dbReference>
<evidence type="ECO:0000259" key="1">
    <source>
        <dbReference type="PROSITE" id="PS50879"/>
    </source>
</evidence>
<dbReference type="OrthoDB" id="3265969at2759"/>
<accession>A0A9Q3HAQ7</accession>
<gene>
    <name evidence="2" type="ORF">O181_037262</name>
</gene>
<dbReference type="Proteomes" id="UP000765509">
    <property type="component" value="Unassembled WGS sequence"/>
</dbReference>
<dbReference type="GO" id="GO:0003676">
    <property type="term" value="F:nucleic acid binding"/>
    <property type="evidence" value="ECO:0007669"/>
    <property type="project" value="InterPro"/>
</dbReference>
<dbReference type="SUPFAM" id="SSF53098">
    <property type="entry name" value="Ribonuclease H-like"/>
    <property type="match status" value="1"/>
</dbReference>
<dbReference type="InterPro" id="IPR036397">
    <property type="entry name" value="RNaseH_sf"/>
</dbReference>
<dbReference type="AlphaFoldDB" id="A0A9Q3HAQ7"/>
<dbReference type="PROSITE" id="PS50879">
    <property type="entry name" value="RNASE_H_1"/>
    <property type="match status" value="1"/>
</dbReference>
<keyword evidence="3" id="KW-1185">Reference proteome</keyword>
<dbReference type="InterPro" id="IPR002156">
    <property type="entry name" value="RNaseH_domain"/>
</dbReference>
<protein>
    <recommendedName>
        <fullName evidence="1">RNase H type-1 domain-containing protein</fullName>
    </recommendedName>
</protein>
<reference evidence="2" key="1">
    <citation type="submission" date="2021-03" db="EMBL/GenBank/DDBJ databases">
        <title>Draft genome sequence of rust myrtle Austropuccinia psidii MF-1, a brazilian biotype.</title>
        <authorList>
            <person name="Quecine M.C."/>
            <person name="Pachon D.M.R."/>
            <person name="Bonatelli M.L."/>
            <person name="Correr F.H."/>
            <person name="Franceschini L.M."/>
            <person name="Leite T.F."/>
            <person name="Margarido G.R.A."/>
            <person name="Almeida C.A."/>
            <person name="Ferrarezi J.A."/>
            <person name="Labate C.A."/>
        </authorList>
    </citation>
    <scope>NUCLEOTIDE SEQUENCE</scope>
    <source>
        <strain evidence="2">MF-1</strain>
    </source>
</reference>
<dbReference type="InterPro" id="IPR012337">
    <property type="entry name" value="RNaseH-like_sf"/>
</dbReference>
<organism evidence="2 3">
    <name type="scientific">Austropuccinia psidii MF-1</name>
    <dbReference type="NCBI Taxonomy" id="1389203"/>
    <lineage>
        <taxon>Eukaryota</taxon>
        <taxon>Fungi</taxon>
        <taxon>Dikarya</taxon>
        <taxon>Basidiomycota</taxon>
        <taxon>Pucciniomycotina</taxon>
        <taxon>Pucciniomycetes</taxon>
        <taxon>Pucciniales</taxon>
        <taxon>Sphaerophragmiaceae</taxon>
        <taxon>Austropuccinia</taxon>
    </lineage>
</organism>
<dbReference type="EMBL" id="AVOT02014250">
    <property type="protein sequence ID" value="MBW0497547.1"/>
    <property type="molecule type" value="Genomic_DNA"/>
</dbReference>
<feature type="domain" description="RNase H type-1" evidence="1">
    <location>
        <begin position="1"/>
        <end position="28"/>
    </location>
</feature>
<feature type="non-terminal residue" evidence="2">
    <location>
        <position position="1"/>
    </location>
</feature>
<name>A0A9Q3HAQ7_9BASI</name>